<feature type="compositionally biased region" description="Basic and acidic residues" evidence="1">
    <location>
        <begin position="184"/>
        <end position="195"/>
    </location>
</feature>
<evidence type="ECO:0000313" key="3">
    <source>
        <dbReference type="Proteomes" id="UP001175227"/>
    </source>
</evidence>
<feature type="region of interest" description="Disordered" evidence="1">
    <location>
        <begin position="297"/>
        <end position="339"/>
    </location>
</feature>
<evidence type="ECO:0000313" key="2">
    <source>
        <dbReference type="EMBL" id="KAK0472128.1"/>
    </source>
</evidence>
<proteinExistence type="predicted"/>
<gene>
    <name evidence="2" type="ORF">IW261DRAFT_1571143</name>
</gene>
<feature type="region of interest" description="Disordered" evidence="1">
    <location>
        <begin position="175"/>
        <end position="197"/>
    </location>
</feature>
<accession>A0AA39NUM1</accession>
<organism evidence="2 3">
    <name type="scientific">Armillaria novae-zelandiae</name>
    <dbReference type="NCBI Taxonomy" id="153914"/>
    <lineage>
        <taxon>Eukaryota</taxon>
        <taxon>Fungi</taxon>
        <taxon>Dikarya</taxon>
        <taxon>Basidiomycota</taxon>
        <taxon>Agaricomycotina</taxon>
        <taxon>Agaricomycetes</taxon>
        <taxon>Agaricomycetidae</taxon>
        <taxon>Agaricales</taxon>
        <taxon>Marasmiineae</taxon>
        <taxon>Physalacriaceae</taxon>
        <taxon>Armillaria</taxon>
    </lineage>
</organism>
<reference evidence="2" key="1">
    <citation type="submission" date="2023-06" db="EMBL/GenBank/DDBJ databases">
        <authorList>
            <consortium name="Lawrence Berkeley National Laboratory"/>
            <person name="Ahrendt S."/>
            <person name="Sahu N."/>
            <person name="Indic B."/>
            <person name="Wong-Bajracharya J."/>
            <person name="Merenyi Z."/>
            <person name="Ke H.-M."/>
            <person name="Monk M."/>
            <person name="Kocsube S."/>
            <person name="Drula E."/>
            <person name="Lipzen A."/>
            <person name="Balint B."/>
            <person name="Henrissat B."/>
            <person name="Andreopoulos B."/>
            <person name="Martin F.M."/>
            <person name="Harder C.B."/>
            <person name="Rigling D."/>
            <person name="Ford K.L."/>
            <person name="Foster G.D."/>
            <person name="Pangilinan J."/>
            <person name="Papanicolaou A."/>
            <person name="Barry K."/>
            <person name="LaButti K."/>
            <person name="Viragh M."/>
            <person name="Koriabine M."/>
            <person name="Yan M."/>
            <person name="Riley R."/>
            <person name="Champramary S."/>
            <person name="Plett K.L."/>
            <person name="Tsai I.J."/>
            <person name="Slot J."/>
            <person name="Sipos G."/>
            <person name="Plett J."/>
            <person name="Nagy L.G."/>
            <person name="Grigoriev I.V."/>
        </authorList>
    </citation>
    <scope>NUCLEOTIDE SEQUENCE</scope>
    <source>
        <strain evidence="2">ICMP 16352</strain>
    </source>
</reference>
<keyword evidence="3" id="KW-1185">Reference proteome</keyword>
<feature type="region of interest" description="Disordered" evidence="1">
    <location>
        <begin position="226"/>
        <end position="246"/>
    </location>
</feature>
<dbReference type="AlphaFoldDB" id="A0AA39NUM1"/>
<dbReference type="Proteomes" id="UP001175227">
    <property type="component" value="Unassembled WGS sequence"/>
</dbReference>
<name>A0AA39NUM1_9AGAR</name>
<evidence type="ECO:0000256" key="1">
    <source>
        <dbReference type="SAM" id="MobiDB-lite"/>
    </source>
</evidence>
<protein>
    <submittedName>
        <fullName evidence="2">Uncharacterized protein</fullName>
    </submittedName>
</protein>
<comment type="caution">
    <text evidence="2">The sequence shown here is derived from an EMBL/GenBank/DDBJ whole genome shotgun (WGS) entry which is preliminary data.</text>
</comment>
<dbReference type="EMBL" id="JAUEPR010000043">
    <property type="protein sequence ID" value="KAK0472128.1"/>
    <property type="molecule type" value="Genomic_DNA"/>
</dbReference>
<sequence length="467" mass="52603">MSSIFSIRLMSSDTTRSLPPRPTPRLIALTVYRILNDSPPTNTIATSSATPKRALRFPTLGIVSICRDHDRHKTSYCGVCYREATRERDLSRDRVGYTWLACFGERRDRRSGGAGDGGVEGYIDGAQTRMRQFTSLVAANRYETREEGLQQLSAYRAAMRTHESEEDLDMDANDFEEEEEDDPEIKQRSLEDHSGKSMASGYWMGCGYPRETNGYLVRSWRCSHAEHPRPLTRGDEDDTGEERPRQTAIVDDELRALLLPPMKNIVRILVIECAADGYDADEDLDYDSYYDEEFYSEEDDEAWSPSADRKSPEVPGLPITKRSLDGVTEPMRSGTPPTKLQVDVESFRTALGGLYIRRQDLLLASLVPPSTLPANPFPATPHLSSSPKTTDDIHAQLLALAESLAKDFKQHKQRSKTEAVIESPPMPLENEWWSLELGTTAPGRRCTIDGILKTFYSFSHMCMRVGD</sequence>